<dbReference type="InterPro" id="IPR036005">
    <property type="entry name" value="Creatinase/aminopeptidase-like"/>
</dbReference>
<dbReference type="InterPro" id="IPR002467">
    <property type="entry name" value="Pept_M24A_MAP1"/>
</dbReference>
<dbReference type="GO" id="GO:0070006">
    <property type="term" value="F:metalloaminopeptidase activity"/>
    <property type="evidence" value="ECO:0007669"/>
    <property type="project" value="InterPro"/>
</dbReference>
<name>A0A6J6TVS2_9ZZZZ</name>
<evidence type="ECO:0000259" key="5">
    <source>
        <dbReference type="Pfam" id="PF00557"/>
    </source>
</evidence>
<evidence type="ECO:0000256" key="2">
    <source>
        <dbReference type="ARBA" id="ARBA00022670"/>
    </source>
</evidence>
<dbReference type="HAMAP" id="MF_01974">
    <property type="entry name" value="MetAP_1"/>
    <property type="match status" value="1"/>
</dbReference>
<keyword evidence="1" id="KW-0031">Aminopeptidase</keyword>
<evidence type="ECO:0000313" key="8">
    <source>
        <dbReference type="EMBL" id="CAB4933770.1"/>
    </source>
</evidence>
<dbReference type="NCBIfam" id="TIGR00500">
    <property type="entry name" value="met_pdase_I"/>
    <property type="match status" value="1"/>
</dbReference>
<dbReference type="AlphaFoldDB" id="A0A6J6TVS2"/>
<reference evidence="6" key="1">
    <citation type="submission" date="2020-05" db="EMBL/GenBank/DDBJ databases">
        <authorList>
            <person name="Chiriac C."/>
            <person name="Salcher M."/>
            <person name="Ghai R."/>
            <person name="Kavagutti S V."/>
        </authorList>
    </citation>
    <scope>NUCLEOTIDE SEQUENCE</scope>
</reference>
<dbReference type="EMBL" id="CAFABA010000126">
    <property type="protein sequence ID" value="CAB4835432.1"/>
    <property type="molecule type" value="Genomic_DNA"/>
</dbReference>
<accession>A0A6J6TVS2</accession>
<sequence length="297" mass="31286">MLERTPVIIGAVSPRRAVPDSIVRPPYVSGGRIGPGAAQIHDPESLAALREACRIAAEVLIEAAAAVAPGVTTDHIDAVAHAAYIARGAYPSTLGYRGFPKSICTSVNEVICHGIPDDRPLQAGDIVNIDVTAYRSGMHGDTSATVLVGDVEASTAKLVETTRLATLIGIAAIAPGRPLRAIAEAIVPYVDQFGYDIISEYGGHGIGRVFHASPHVNHTIEPRDRALLKPWMSITVEPMITSGVSTFHQGHDGWTEFADDGLPSAQFEHTVVVTDSGVEILTLTSDGRSLVGTLPLP</sequence>
<dbReference type="EMBL" id="CAEZYR010000066">
    <property type="protein sequence ID" value="CAB4751218.1"/>
    <property type="molecule type" value="Genomic_DNA"/>
</dbReference>
<keyword evidence="2" id="KW-0645">Protease</keyword>
<dbReference type="PANTHER" id="PTHR43330:SF8">
    <property type="entry name" value="METHIONINE AMINOPEPTIDASE 1D, MITOCHONDRIAL"/>
    <property type="match status" value="1"/>
</dbReference>
<dbReference type="InterPro" id="IPR000994">
    <property type="entry name" value="Pept_M24"/>
</dbReference>
<dbReference type="PRINTS" id="PR00599">
    <property type="entry name" value="MAPEPTIDASE"/>
</dbReference>
<evidence type="ECO:0000313" key="6">
    <source>
        <dbReference type="EMBL" id="CAB4751218.1"/>
    </source>
</evidence>
<protein>
    <submittedName>
        <fullName evidence="6">Unannotated protein</fullName>
    </submittedName>
</protein>
<evidence type="ECO:0000256" key="1">
    <source>
        <dbReference type="ARBA" id="ARBA00022438"/>
    </source>
</evidence>
<dbReference type="SUPFAM" id="SSF55920">
    <property type="entry name" value="Creatinase/aminopeptidase"/>
    <property type="match status" value="1"/>
</dbReference>
<dbReference type="EMBL" id="CAFBMH010000161">
    <property type="protein sequence ID" value="CAB4933770.1"/>
    <property type="molecule type" value="Genomic_DNA"/>
</dbReference>
<dbReference type="PANTHER" id="PTHR43330">
    <property type="entry name" value="METHIONINE AMINOPEPTIDASE"/>
    <property type="match status" value="1"/>
</dbReference>
<gene>
    <name evidence="6" type="ORF">UFOPK2754_01817</name>
    <name evidence="7" type="ORF">UFOPK3139_02457</name>
    <name evidence="8" type="ORF">UFOPK3543_02824</name>
    <name evidence="9" type="ORF">UFOPK3967_03020</name>
</gene>
<dbReference type="EMBL" id="CAFBOS010000292">
    <property type="protein sequence ID" value="CAB5025439.1"/>
    <property type="molecule type" value="Genomic_DNA"/>
</dbReference>
<dbReference type="Gene3D" id="3.90.230.10">
    <property type="entry name" value="Creatinase/methionine aminopeptidase superfamily"/>
    <property type="match status" value="1"/>
</dbReference>
<organism evidence="6">
    <name type="scientific">freshwater metagenome</name>
    <dbReference type="NCBI Taxonomy" id="449393"/>
    <lineage>
        <taxon>unclassified sequences</taxon>
        <taxon>metagenomes</taxon>
        <taxon>ecological metagenomes</taxon>
    </lineage>
</organism>
<dbReference type="GO" id="GO:0006508">
    <property type="term" value="P:proteolysis"/>
    <property type="evidence" value="ECO:0007669"/>
    <property type="project" value="UniProtKB-KW"/>
</dbReference>
<feature type="domain" description="Peptidase M24" evidence="5">
    <location>
        <begin position="48"/>
        <end position="275"/>
    </location>
</feature>
<dbReference type="InterPro" id="IPR001714">
    <property type="entry name" value="Pept_M24_MAP"/>
</dbReference>
<evidence type="ECO:0000313" key="7">
    <source>
        <dbReference type="EMBL" id="CAB4835432.1"/>
    </source>
</evidence>
<dbReference type="Pfam" id="PF00557">
    <property type="entry name" value="Peptidase_M24"/>
    <property type="match status" value="1"/>
</dbReference>
<evidence type="ECO:0000256" key="4">
    <source>
        <dbReference type="ARBA" id="ARBA00022801"/>
    </source>
</evidence>
<keyword evidence="4" id="KW-0378">Hydrolase</keyword>
<evidence type="ECO:0000313" key="9">
    <source>
        <dbReference type="EMBL" id="CAB5025439.1"/>
    </source>
</evidence>
<evidence type="ECO:0000256" key="3">
    <source>
        <dbReference type="ARBA" id="ARBA00022723"/>
    </source>
</evidence>
<proteinExistence type="inferred from homology"/>
<dbReference type="CDD" id="cd01086">
    <property type="entry name" value="MetAP1"/>
    <property type="match status" value="1"/>
</dbReference>
<dbReference type="GO" id="GO:0046872">
    <property type="term" value="F:metal ion binding"/>
    <property type="evidence" value="ECO:0007669"/>
    <property type="project" value="UniProtKB-KW"/>
</dbReference>
<keyword evidence="3" id="KW-0479">Metal-binding</keyword>